<evidence type="ECO:0000256" key="1">
    <source>
        <dbReference type="ARBA" id="ARBA00005711"/>
    </source>
</evidence>
<gene>
    <name evidence="6" type="primary">LOC107018451</name>
</gene>
<dbReference type="InterPro" id="IPR005516">
    <property type="entry name" value="Remorin_C"/>
</dbReference>
<evidence type="ECO:0000313" key="6">
    <source>
        <dbReference type="RefSeq" id="XP_027773005.1"/>
    </source>
</evidence>
<keyword evidence="2" id="KW-0175">Coiled coil</keyword>
<keyword evidence="5" id="KW-1185">Reference proteome</keyword>
<dbReference type="RefSeq" id="XP_027773005.1">
    <property type="nucleotide sequence ID" value="XM_027917204.1"/>
</dbReference>
<feature type="region of interest" description="Disordered" evidence="3">
    <location>
        <begin position="80"/>
        <end position="284"/>
    </location>
</feature>
<evidence type="ECO:0000313" key="5">
    <source>
        <dbReference type="Proteomes" id="UP000694930"/>
    </source>
</evidence>
<protein>
    <submittedName>
        <fullName evidence="6">Eukaryotic translation initiation factor 5B isoform X1</fullName>
    </submittedName>
</protein>
<dbReference type="PANTHER" id="PTHR31471:SF95">
    <property type="entry name" value="CHROMODOMAIN-HELICASE-DNA-BINDING PROTEIN 7-LIKE ISOFORM X1"/>
    <property type="match status" value="1"/>
</dbReference>
<evidence type="ECO:0000259" key="4">
    <source>
        <dbReference type="Pfam" id="PF03763"/>
    </source>
</evidence>
<feature type="compositionally biased region" description="Basic and acidic residues" evidence="3">
    <location>
        <begin position="16"/>
        <end position="27"/>
    </location>
</feature>
<keyword evidence="6" id="KW-0648">Protein biosynthesis</keyword>
<organism evidence="5 6">
    <name type="scientific">Solanum pennellii</name>
    <name type="common">Tomato</name>
    <name type="synonym">Lycopersicon pennellii</name>
    <dbReference type="NCBI Taxonomy" id="28526"/>
    <lineage>
        <taxon>Eukaryota</taxon>
        <taxon>Viridiplantae</taxon>
        <taxon>Streptophyta</taxon>
        <taxon>Embryophyta</taxon>
        <taxon>Tracheophyta</taxon>
        <taxon>Spermatophyta</taxon>
        <taxon>Magnoliopsida</taxon>
        <taxon>eudicotyledons</taxon>
        <taxon>Gunneridae</taxon>
        <taxon>Pentapetalae</taxon>
        <taxon>asterids</taxon>
        <taxon>lamiids</taxon>
        <taxon>Solanales</taxon>
        <taxon>Solanaceae</taxon>
        <taxon>Solanoideae</taxon>
        <taxon>Solaneae</taxon>
        <taxon>Solanum</taxon>
        <taxon>Solanum subgen. Lycopersicon</taxon>
    </lineage>
</organism>
<evidence type="ECO:0000256" key="2">
    <source>
        <dbReference type="SAM" id="Coils"/>
    </source>
</evidence>
<keyword evidence="6" id="KW-0396">Initiation factor</keyword>
<proteinExistence type="inferred from homology"/>
<dbReference type="GO" id="GO:0003743">
    <property type="term" value="F:translation initiation factor activity"/>
    <property type="evidence" value="ECO:0007669"/>
    <property type="project" value="UniProtKB-KW"/>
</dbReference>
<feature type="compositionally biased region" description="Basic and acidic residues" evidence="3">
    <location>
        <begin position="104"/>
        <end position="121"/>
    </location>
</feature>
<dbReference type="GeneID" id="107018451"/>
<name>A0ABM1VB87_SOLPN</name>
<dbReference type="Proteomes" id="UP000694930">
    <property type="component" value="Chromosome 5"/>
</dbReference>
<dbReference type="Pfam" id="PF03763">
    <property type="entry name" value="Remorin_C"/>
    <property type="match status" value="1"/>
</dbReference>
<feature type="region of interest" description="Disordered" evidence="3">
    <location>
        <begin position="11"/>
        <end position="41"/>
    </location>
</feature>
<comment type="similarity">
    <text evidence="1">Belongs to the remorin family.</text>
</comment>
<accession>A0ABM1VB87</accession>
<reference evidence="6" key="2">
    <citation type="submission" date="2025-08" db="UniProtKB">
        <authorList>
            <consortium name="RefSeq"/>
        </authorList>
    </citation>
    <scope>IDENTIFICATION</scope>
</reference>
<sequence>MDMLKQIRVKFTGIGEEERGGSSRDRTIPPQKTQPFKETKRIPSWLHRPFIRTMSRDYDSSDSIDYPAAVAAAAFAVTSIEEESEYDHRRTNSGGDKPLTKIKSKGEDIAKKPEKLSDEASKSSSKLPYRSEPIGSTTINPEPVKSVPSIKKKPTFGDTKPESEVVGKLKKVPSIKRTPTFGESTPESEVAEKAKKAPSIKKTPTFGDSKPESEVAEKAKRAPSMKRASTFPDQSIDIRPPKAPEVPVSAPAVQPTRQFSSQPGMAKAPNTIKPASGNSQADIWEKEEMEKIRIRYKKLINEIVDWETKKKKKAKRNLEKVEAELLSNEKMKLQAELDRRRAKARKHFNDEVGRIESIAGGAKEQADQHRKNEELKVLEKANKIRVTGKMPSTCSCF</sequence>
<feature type="compositionally biased region" description="Basic and acidic residues" evidence="3">
    <location>
        <begin position="209"/>
        <end position="220"/>
    </location>
</feature>
<feature type="coiled-coil region" evidence="2">
    <location>
        <begin position="289"/>
        <end position="343"/>
    </location>
</feature>
<reference evidence="5" key="1">
    <citation type="journal article" date="2014" name="Nat. Genet.">
        <title>The genome of the stress-tolerant wild tomato species Solanum pennellii.</title>
        <authorList>
            <person name="Bolger A."/>
            <person name="Scossa F."/>
            <person name="Bolger M.E."/>
            <person name="Lanz C."/>
            <person name="Maumus F."/>
            <person name="Tohge T."/>
            <person name="Quesneville H."/>
            <person name="Alseekh S."/>
            <person name="Sorensen I."/>
            <person name="Lichtenstein G."/>
            <person name="Fich E.A."/>
            <person name="Conte M."/>
            <person name="Keller H."/>
            <person name="Schneeberger K."/>
            <person name="Schwacke R."/>
            <person name="Ofner I."/>
            <person name="Vrebalov J."/>
            <person name="Xu Y."/>
            <person name="Osorio S."/>
            <person name="Aflitos S.A."/>
            <person name="Schijlen E."/>
            <person name="Jimenez-Gomez J.M."/>
            <person name="Ryngajllo M."/>
            <person name="Kimura S."/>
            <person name="Kumar R."/>
            <person name="Koenig D."/>
            <person name="Headland L.R."/>
            <person name="Maloof J.N."/>
            <person name="Sinha N."/>
            <person name="van Ham R.C."/>
            <person name="Lankhorst R.K."/>
            <person name="Mao L."/>
            <person name="Vogel A."/>
            <person name="Arsova B."/>
            <person name="Panstruga R."/>
            <person name="Fei Z."/>
            <person name="Rose J.K."/>
            <person name="Zamir D."/>
            <person name="Carrari F."/>
            <person name="Giovannoni J.J."/>
            <person name="Weigel D."/>
            <person name="Usadel B."/>
            <person name="Fernie A.R."/>
        </authorList>
    </citation>
    <scope>NUCLEOTIDE SEQUENCE [LARGE SCALE GENOMIC DNA]</scope>
    <source>
        <strain evidence="5">cv. LA0716</strain>
    </source>
</reference>
<feature type="domain" description="Remorin C-terminal" evidence="4">
    <location>
        <begin position="278"/>
        <end position="392"/>
    </location>
</feature>
<dbReference type="PANTHER" id="PTHR31471">
    <property type="entry name" value="OS02G0116800 PROTEIN"/>
    <property type="match status" value="1"/>
</dbReference>
<evidence type="ECO:0000256" key="3">
    <source>
        <dbReference type="SAM" id="MobiDB-lite"/>
    </source>
</evidence>